<protein>
    <submittedName>
        <fullName evidence="1">Uncharacterized protein</fullName>
    </submittedName>
</protein>
<dbReference type="EMBL" id="FWXZ01000001">
    <property type="protein sequence ID" value="SMC39435.1"/>
    <property type="molecule type" value="Genomic_DNA"/>
</dbReference>
<organism evidence="1 2">
    <name type="scientific">Aristaeella lactis</name>
    <dbReference type="NCBI Taxonomy" id="3046383"/>
    <lineage>
        <taxon>Bacteria</taxon>
        <taxon>Bacillati</taxon>
        <taxon>Bacillota</taxon>
        <taxon>Clostridia</taxon>
        <taxon>Eubacteriales</taxon>
        <taxon>Aristaeellaceae</taxon>
        <taxon>Aristaeella</taxon>
    </lineage>
</organism>
<name>A0AC61PIK6_9FIRM</name>
<evidence type="ECO:0000313" key="2">
    <source>
        <dbReference type="Proteomes" id="UP000192328"/>
    </source>
</evidence>
<gene>
    <name evidence="1" type="ORF">SAMN06297397_0576</name>
</gene>
<sequence>MKRVIAVDFDGTLCENKYPKIGEPNKELIEQLAEERKKGTAVILFTCRDGQKLKDAVKWCGKQGLKFDRVNDNLPERIRAYRGNTRKISADVYVDDRSAVFTFGKKLNLGGDTDAGETE</sequence>
<comment type="caution">
    <text evidence="1">The sequence shown here is derived from an EMBL/GenBank/DDBJ whole genome shotgun (WGS) entry which is preliminary data.</text>
</comment>
<proteinExistence type="predicted"/>
<reference evidence="1" key="1">
    <citation type="submission" date="2017-04" db="EMBL/GenBank/DDBJ databases">
        <authorList>
            <person name="Varghese N."/>
            <person name="Submissions S."/>
        </authorList>
    </citation>
    <scope>NUCLEOTIDE SEQUENCE</scope>
    <source>
        <strain evidence="1">WTE2008</strain>
    </source>
</reference>
<evidence type="ECO:0000313" key="1">
    <source>
        <dbReference type="EMBL" id="SMC39435.1"/>
    </source>
</evidence>
<keyword evidence="2" id="KW-1185">Reference proteome</keyword>
<accession>A0AC61PIK6</accession>
<dbReference type="Proteomes" id="UP000192328">
    <property type="component" value="Unassembled WGS sequence"/>
</dbReference>